<feature type="signal peptide" evidence="1">
    <location>
        <begin position="1"/>
        <end position="21"/>
    </location>
</feature>
<dbReference type="InterPro" id="IPR051200">
    <property type="entry name" value="Host-pathogen_enzymatic-act"/>
</dbReference>
<gene>
    <name evidence="2" type="ORF">GCM10009433_14950</name>
</gene>
<evidence type="ECO:0000256" key="1">
    <source>
        <dbReference type="SAM" id="SignalP"/>
    </source>
</evidence>
<dbReference type="SUPFAM" id="SSF51004">
    <property type="entry name" value="C-terminal (heme d1) domain of cytochrome cd1-nitrite reductase"/>
    <property type="match status" value="1"/>
</dbReference>
<dbReference type="Proteomes" id="UP001500185">
    <property type="component" value="Unassembled WGS sequence"/>
</dbReference>
<dbReference type="Pfam" id="PF16819">
    <property type="entry name" value="DUF5074"/>
    <property type="match status" value="1"/>
</dbReference>
<feature type="chain" id="PRO_5046258066" description="Cell surface protein" evidence="1">
    <location>
        <begin position="22"/>
        <end position="350"/>
    </location>
</feature>
<keyword evidence="3" id="KW-1185">Reference proteome</keyword>
<protein>
    <recommendedName>
        <fullName evidence="4">Cell surface protein</fullName>
    </recommendedName>
</protein>
<dbReference type="InterPro" id="IPR011048">
    <property type="entry name" value="Haem_d1_sf"/>
</dbReference>
<dbReference type="RefSeq" id="WP_224454022.1">
    <property type="nucleotide sequence ID" value="NZ_BAAAGG010000005.1"/>
</dbReference>
<sequence length="350" mass="38328">MKQYSNLFLLLLSILILSCNSDDDNNEPFIPDGDYFDGTLILNEGGFSGSSSVSFISNDLSEVENSIFENTNADQNVGLFPQSIFFDGDRAFIISNGSNKISVVNRFTFELLETIDDDLNVPRYGTVLNGKVYVTNQAAFDSDQDDFVAVIDLETLQVEETVLVGAVANHIVNTNGNVYIQNPSLFGSENPVNSISVFNPSSNSIDDVIQVGDDLNSLKAFNNKIYALDDDGVKIINTANFSIETRINKPENLISLNNLRIESGQMYYTSGTAVYSSSLSSTELSSEVIFDYESEFANGTLYGFDIHDGQFYLADAADFASNGTVFIYSSSGDLLADFTVGLAPNSFYFQ</sequence>
<keyword evidence="1" id="KW-0732">Signal</keyword>
<dbReference type="PROSITE" id="PS51257">
    <property type="entry name" value="PROKAR_LIPOPROTEIN"/>
    <property type="match status" value="1"/>
</dbReference>
<evidence type="ECO:0000313" key="3">
    <source>
        <dbReference type="Proteomes" id="UP001500185"/>
    </source>
</evidence>
<dbReference type="InterPro" id="IPR031815">
    <property type="entry name" value="DUF5074"/>
</dbReference>
<evidence type="ECO:0008006" key="4">
    <source>
        <dbReference type="Google" id="ProtNLM"/>
    </source>
</evidence>
<dbReference type="PANTHER" id="PTHR47197">
    <property type="entry name" value="PROTEIN NIRF"/>
    <property type="match status" value="1"/>
</dbReference>
<dbReference type="PANTHER" id="PTHR47197:SF3">
    <property type="entry name" value="DIHYDRO-HEME D1 DEHYDROGENASE"/>
    <property type="match status" value="1"/>
</dbReference>
<comment type="caution">
    <text evidence="2">The sequence shown here is derived from an EMBL/GenBank/DDBJ whole genome shotgun (WGS) entry which is preliminary data.</text>
</comment>
<accession>A0ABN1K890</accession>
<evidence type="ECO:0000313" key="2">
    <source>
        <dbReference type="EMBL" id="GAA0758098.1"/>
    </source>
</evidence>
<dbReference type="InterPro" id="IPR015943">
    <property type="entry name" value="WD40/YVTN_repeat-like_dom_sf"/>
</dbReference>
<dbReference type="EMBL" id="BAAAGG010000005">
    <property type="protein sequence ID" value="GAA0758098.1"/>
    <property type="molecule type" value="Genomic_DNA"/>
</dbReference>
<name>A0ABN1K890_9FLAO</name>
<dbReference type="Gene3D" id="2.130.10.10">
    <property type="entry name" value="YVTN repeat-like/Quinoprotein amine dehydrogenase"/>
    <property type="match status" value="1"/>
</dbReference>
<organism evidence="2 3">
    <name type="scientific">Psychroflexus lacisalsi</name>
    <dbReference type="NCBI Taxonomy" id="503928"/>
    <lineage>
        <taxon>Bacteria</taxon>
        <taxon>Pseudomonadati</taxon>
        <taxon>Bacteroidota</taxon>
        <taxon>Flavobacteriia</taxon>
        <taxon>Flavobacteriales</taxon>
        <taxon>Flavobacteriaceae</taxon>
        <taxon>Psychroflexus</taxon>
    </lineage>
</organism>
<proteinExistence type="predicted"/>
<reference evidence="2 3" key="1">
    <citation type="journal article" date="2019" name="Int. J. Syst. Evol. Microbiol.">
        <title>The Global Catalogue of Microorganisms (GCM) 10K type strain sequencing project: providing services to taxonomists for standard genome sequencing and annotation.</title>
        <authorList>
            <consortium name="The Broad Institute Genomics Platform"/>
            <consortium name="The Broad Institute Genome Sequencing Center for Infectious Disease"/>
            <person name="Wu L."/>
            <person name="Ma J."/>
        </authorList>
    </citation>
    <scope>NUCLEOTIDE SEQUENCE [LARGE SCALE GENOMIC DNA]</scope>
    <source>
        <strain evidence="2 3">JCM 16231</strain>
    </source>
</reference>